<dbReference type="EMBL" id="CAACVJ010000260">
    <property type="protein sequence ID" value="VEP15412.1"/>
    <property type="molecule type" value="Genomic_DNA"/>
</dbReference>
<evidence type="ECO:0000256" key="1">
    <source>
        <dbReference type="SAM" id="SignalP"/>
    </source>
</evidence>
<dbReference type="RefSeq" id="WP_222427295.1">
    <property type="nucleotide sequence ID" value="NZ_LR214069.1"/>
</dbReference>
<proteinExistence type="predicted"/>
<gene>
    <name evidence="2" type="ORF">H1P_3320006</name>
</gene>
<sequence>MQLKPLTVLATISLVLTSVSSSVAATWRSQSSQTLIPQLDTICWGNDTIDSVQTIFENRLYKGYLAFDYVKTKGCVPGDNLVGNFTLYNGDNRCSGAINVTWRRGNNAYVQWEIDDPRCPVNTQYWEINTYPVVEKDTPVTSPAGTATVFAPPSNVRATPNGEIICSVRSVTNINLYGSVNGWYKTDVCGSMGYIHNSQINF</sequence>
<evidence type="ECO:0000313" key="2">
    <source>
        <dbReference type="EMBL" id="VEP15412.1"/>
    </source>
</evidence>
<dbReference type="AlphaFoldDB" id="A0A563VVF1"/>
<name>A0A563VVF1_9CYAN</name>
<keyword evidence="3" id="KW-1185">Reference proteome</keyword>
<accession>A0A563VVF1</accession>
<feature type="signal peptide" evidence="1">
    <location>
        <begin position="1"/>
        <end position="24"/>
    </location>
</feature>
<evidence type="ECO:0008006" key="4">
    <source>
        <dbReference type="Google" id="ProtNLM"/>
    </source>
</evidence>
<organism evidence="2 3">
    <name type="scientific">Hyella patelloides LEGE 07179</name>
    <dbReference type="NCBI Taxonomy" id="945734"/>
    <lineage>
        <taxon>Bacteria</taxon>
        <taxon>Bacillati</taxon>
        <taxon>Cyanobacteriota</taxon>
        <taxon>Cyanophyceae</taxon>
        <taxon>Pleurocapsales</taxon>
        <taxon>Hyellaceae</taxon>
        <taxon>Hyella</taxon>
    </lineage>
</organism>
<protein>
    <recommendedName>
        <fullName evidence="4">SH3b domain-containing protein</fullName>
    </recommendedName>
</protein>
<evidence type="ECO:0000313" key="3">
    <source>
        <dbReference type="Proteomes" id="UP000320055"/>
    </source>
</evidence>
<reference evidence="2 3" key="1">
    <citation type="submission" date="2019-01" db="EMBL/GenBank/DDBJ databases">
        <authorList>
            <person name="Brito A."/>
        </authorList>
    </citation>
    <scope>NUCLEOTIDE SEQUENCE [LARGE SCALE GENOMIC DNA]</scope>
    <source>
        <strain evidence="2">1</strain>
    </source>
</reference>
<feature type="chain" id="PRO_5021838754" description="SH3b domain-containing protein" evidence="1">
    <location>
        <begin position="25"/>
        <end position="202"/>
    </location>
</feature>
<dbReference type="Proteomes" id="UP000320055">
    <property type="component" value="Unassembled WGS sequence"/>
</dbReference>
<keyword evidence="1" id="KW-0732">Signal</keyword>